<dbReference type="Proteomes" id="UP000624244">
    <property type="component" value="Unassembled WGS sequence"/>
</dbReference>
<feature type="domain" description="GPI inositol-deacylase winged helix" evidence="4">
    <location>
        <begin position="551"/>
        <end position="633"/>
    </location>
</feature>
<proteinExistence type="predicted"/>
<dbReference type="Pfam" id="PF12796">
    <property type="entry name" value="Ank_2"/>
    <property type="match status" value="2"/>
</dbReference>
<dbReference type="AlphaFoldDB" id="A0A8H5ZGL0"/>
<keyword evidence="1" id="KW-0677">Repeat</keyword>
<evidence type="ECO:0000259" key="4">
    <source>
        <dbReference type="Pfam" id="PF22939"/>
    </source>
</evidence>
<dbReference type="PROSITE" id="PS50297">
    <property type="entry name" value="ANK_REP_REGION"/>
    <property type="match status" value="1"/>
</dbReference>
<feature type="domain" description="Nephrocystin 3-like N-terminal" evidence="5">
    <location>
        <begin position="272"/>
        <end position="435"/>
    </location>
</feature>
<evidence type="ECO:0000259" key="5">
    <source>
        <dbReference type="Pfam" id="PF24883"/>
    </source>
</evidence>
<dbReference type="InterPro" id="IPR002110">
    <property type="entry name" value="Ankyrin_rpt"/>
</dbReference>
<dbReference type="InterPro" id="IPR036770">
    <property type="entry name" value="Ankyrin_rpt-contain_sf"/>
</dbReference>
<feature type="repeat" description="ANK" evidence="2">
    <location>
        <begin position="784"/>
        <end position="816"/>
    </location>
</feature>
<protein>
    <recommendedName>
        <fullName evidence="8">Heterokaryon incompatibility domain-containing protein</fullName>
    </recommendedName>
</protein>
<evidence type="ECO:0000256" key="2">
    <source>
        <dbReference type="PROSITE-ProRule" id="PRU00023"/>
    </source>
</evidence>
<organism evidence="6 7">
    <name type="scientific">Cochliobolus sativus</name>
    <name type="common">Common root rot and spot blotch fungus</name>
    <name type="synonym">Bipolaris sorokiniana</name>
    <dbReference type="NCBI Taxonomy" id="45130"/>
    <lineage>
        <taxon>Eukaryota</taxon>
        <taxon>Fungi</taxon>
        <taxon>Dikarya</taxon>
        <taxon>Ascomycota</taxon>
        <taxon>Pezizomycotina</taxon>
        <taxon>Dothideomycetes</taxon>
        <taxon>Pleosporomycetidae</taxon>
        <taxon>Pleosporales</taxon>
        <taxon>Pleosporineae</taxon>
        <taxon>Pleosporaceae</taxon>
        <taxon>Bipolaris</taxon>
    </lineage>
</organism>
<dbReference type="InterPro" id="IPR010730">
    <property type="entry name" value="HET"/>
</dbReference>
<dbReference type="EMBL" id="WNKQ01000012">
    <property type="protein sequence ID" value="KAF5847700.1"/>
    <property type="molecule type" value="Genomic_DNA"/>
</dbReference>
<dbReference type="PROSITE" id="PS50088">
    <property type="entry name" value="ANK_REPEAT"/>
    <property type="match status" value="2"/>
</dbReference>
<name>A0A8H5ZGL0_COCSA</name>
<dbReference type="Gene3D" id="1.25.40.20">
    <property type="entry name" value="Ankyrin repeat-containing domain"/>
    <property type="match status" value="1"/>
</dbReference>
<dbReference type="SUPFAM" id="SSF48403">
    <property type="entry name" value="Ankyrin repeat"/>
    <property type="match status" value="1"/>
</dbReference>
<keyword evidence="2" id="KW-0040">ANK repeat</keyword>
<dbReference type="Pfam" id="PF24883">
    <property type="entry name" value="NPHP3_N"/>
    <property type="match status" value="1"/>
</dbReference>
<evidence type="ECO:0000259" key="3">
    <source>
        <dbReference type="Pfam" id="PF06985"/>
    </source>
</evidence>
<reference evidence="6" key="1">
    <citation type="submission" date="2019-11" db="EMBL/GenBank/DDBJ databases">
        <title>Bipolaris sorokiniana Genome sequencing.</title>
        <authorList>
            <person name="Wang H."/>
        </authorList>
    </citation>
    <scope>NUCLEOTIDE SEQUENCE</scope>
</reference>
<feature type="repeat" description="ANK" evidence="2">
    <location>
        <begin position="821"/>
        <end position="849"/>
    </location>
</feature>
<feature type="domain" description="Heterokaryon incompatibility" evidence="3">
    <location>
        <begin position="25"/>
        <end position="116"/>
    </location>
</feature>
<evidence type="ECO:0008006" key="8">
    <source>
        <dbReference type="Google" id="ProtNLM"/>
    </source>
</evidence>
<dbReference type="InterPro" id="IPR027417">
    <property type="entry name" value="P-loop_NTPase"/>
</dbReference>
<dbReference type="PANTHER" id="PTHR10622:SF13">
    <property type="entry name" value="NACHT DOMAIN-CONTAINING PROTEIN"/>
    <property type="match status" value="1"/>
</dbReference>
<dbReference type="InterPro" id="IPR056884">
    <property type="entry name" value="NPHP3-like_N"/>
</dbReference>
<dbReference type="Gene3D" id="3.40.50.300">
    <property type="entry name" value="P-loop containing nucleotide triphosphate hydrolases"/>
    <property type="match status" value="1"/>
</dbReference>
<accession>A0A8H5ZGL0</accession>
<dbReference type="Pfam" id="PF22939">
    <property type="entry name" value="WHD_GPIID"/>
    <property type="match status" value="1"/>
</dbReference>
<evidence type="ECO:0000313" key="6">
    <source>
        <dbReference type="EMBL" id="KAF5847700.1"/>
    </source>
</evidence>
<dbReference type="Pfam" id="PF06985">
    <property type="entry name" value="HET"/>
    <property type="match status" value="1"/>
</dbReference>
<evidence type="ECO:0000256" key="1">
    <source>
        <dbReference type="ARBA" id="ARBA00022737"/>
    </source>
</evidence>
<sequence>MRLLEIQSDGSFSLVGPQRSDISPYAILSHTWGADHEEVTYQDLYNGTGKEKHGYKKITLCKEQATKDGLCHFWIDTCCINKSSEPELSEAIRSMFKWYRNASKCYVYLSDVSSTDCDPDGVVFSESRWFTRGWTLQELLAPSCVQFFSKEGVLLGDKHSLAKEISEITRIPVEALQGHDLSIFSVGERMRWAEERKTTREEDQVYSLLGIFNIHIPIMYGEGEGHARKRMRELIETSTRDRDAKVSKMKDWLSAPDPSVNYQKALKQRQHDTGRWLLHEKRYENWKMENSSCIWLYGIPGCGKTILSSTILEDIFMCCDNHSGYAVAYFYFDFNDVQKQNAERMLRSLVVQLLQKSVDIPLGLDALFSSHDNGKRPPALNSLLEVAHDLIVQFPQVYIVLDALDECSQWSELMEMLETIASWKIPNLHLIMTSREEPDIKSTLTSFVDPQNSICLQSNVVDRDIQLYIRQRVSDDKDLVKWKKDSALQQEIEVALMEGSRGMFRWAACQLDTLRKCLNRSHLRKALKTLPSTLDKTYERILGSISEEHAEYAIRILQWLAFSERPLSVEELAEVIAIDISRSPEFDRDEVLEDPLDALRICSSLVSTESGSSEQTIVLAHYSVKEYLISDRIKRGQAARYSLQAAACHSAIATACLGYLNQFQKPELITEQALEEFKLARYSAEFWSRHARKAGDQEAEVSKLACRLLSTGNPAYFVWMRISPPEWESIWDHYLGLVMNIPPLYYPGSVTNIPPLYCASILGLETVVSLLLTGDADPNARGGEYGNALQAASAKGHERMVKLLLSAGAKVNAKGGKYGYALQAASAKGHERMVKLLLSAGAKVNAKGGKYGYALLAALKCEHECTIKVLIEAGATYSNSKGQSVGHLSIRNLGANVEMLRFLHESGIDLKKKDKGGKTLLHTAAAVGSLNDELLEYLINVVGLGIADQDKYGRNALYYAIESHEAEVEFGLAFIICGMEEARDDVHKNARLAVLGRMAELMELATKQE</sequence>
<gene>
    <name evidence="6" type="ORF">GGP41_008965</name>
</gene>
<dbReference type="SUPFAM" id="SSF52540">
    <property type="entry name" value="P-loop containing nucleoside triphosphate hydrolases"/>
    <property type="match status" value="1"/>
</dbReference>
<comment type="caution">
    <text evidence="6">The sequence shown here is derived from an EMBL/GenBank/DDBJ whole genome shotgun (WGS) entry which is preliminary data.</text>
</comment>
<dbReference type="SMART" id="SM00248">
    <property type="entry name" value="ANK"/>
    <property type="match status" value="6"/>
</dbReference>
<evidence type="ECO:0000313" key="7">
    <source>
        <dbReference type="Proteomes" id="UP000624244"/>
    </source>
</evidence>
<dbReference type="PANTHER" id="PTHR10622">
    <property type="entry name" value="HET DOMAIN-CONTAINING PROTEIN"/>
    <property type="match status" value="1"/>
</dbReference>
<dbReference type="InterPro" id="IPR054471">
    <property type="entry name" value="GPIID_WHD"/>
</dbReference>